<accession>A0A367YVL6</accession>
<evidence type="ECO:0000313" key="4">
    <source>
        <dbReference type="Proteomes" id="UP000252770"/>
    </source>
</evidence>
<evidence type="ECO:0000313" key="3">
    <source>
        <dbReference type="EMBL" id="RCK69935.1"/>
    </source>
</evidence>
<evidence type="ECO:0000256" key="1">
    <source>
        <dbReference type="SAM" id="Phobius"/>
    </source>
</evidence>
<keyword evidence="4" id="KW-1185">Reference proteome</keyword>
<keyword evidence="1" id="KW-0812">Transmembrane</keyword>
<dbReference type="InterPro" id="IPR050570">
    <property type="entry name" value="Cell_wall_metabolism_enzyme"/>
</dbReference>
<dbReference type="GO" id="GO:0004222">
    <property type="term" value="F:metalloendopeptidase activity"/>
    <property type="evidence" value="ECO:0007669"/>
    <property type="project" value="TreeGrafter"/>
</dbReference>
<protein>
    <submittedName>
        <fullName evidence="3">M23 family peptidase</fullName>
    </submittedName>
</protein>
<dbReference type="RefSeq" id="WP_114126121.1">
    <property type="nucleotide sequence ID" value="NZ_QOUI01000004.1"/>
</dbReference>
<organism evidence="3 4">
    <name type="scientific">Desertihabitans brevis</name>
    <dbReference type="NCBI Taxonomy" id="2268447"/>
    <lineage>
        <taxon>Bacteria</taxon>
        <taxon>Bacillati</taxon>
        <taxon>Actinomycetota</taxon>
        <taxon>Actinomycetes</taxon>
        <taxon>Propionibacteriales</taxon>
        <taxon>Propionibacteriaceae</taxon>
        <taxon>Desertihabitans</taxon>
    </lineage>
</organism>
<feature type="domain" description="M23ase beta-sheet core" evidence="2">
    <location>
        <begin position="246"/>
        <end position="343"/>
    </location>
</feature>
<dbReference type="InterPro" id="IPR016047">
    <property type="entry name" value="M23ase_b-sheet_dom"/>
</dbReference>
<dbReference type="Proteomes" id="UP000252770">
    <property type="component" value="Unassembled WGS sequence"/>
</dbReference>
<sequence length="355" mass="36910">MNENRNGVVVAVVVGALALVFLPALALLLLMGGPPEGPSCGPGTSGNGQTLSIDPDTVPEGTVAGYGHEQLVNAAYVMQAGKDLDLGVRDITIGVMTAMGESSLRVIDYGDAAGPDSRGLFQQRANGAWGSYEDRMDPYISSTNFFRAMMQVEGRDTLEPTIVAHRTQRNADPYHYTRFWDAAVQVVEHLSGVDTGLTTGPGGGGCTDGTTTPGEVSMTGWAAPSAGPITSPYGMRVHPITGVLKLHDGTDLNGGGCNGPIWAAQDGVVVFRGFDGAGNGTIKVDHGGGVVTAYLHMYESGMLVQEGDEVQAGQQIGKVGSSGWSTGCHLHFSVFVDGSTVDPVPFLTERQVGLG</sequence>
<dbReference type="EMBL" id="QOUI01000004">
    <property type="protein sequence ID" value="RCK69935.1"/>
    <property type="molecule type" value="Genomic_DNA"/>
</dbReference>
<dbReference type="AlphaFoldDB" id="A0A367YVL6"/>
<dbReference type="PANTHER" id="PTHR21666">
    <property type="entry name" value="PEPTIDASE-RELATED"/>
    <property type="match status" value="1"/>
</dbReference>
<proteinExistence type="predicted"/>
<dbReference type="CDD" id="cd12797">
    <property type="entry name" value="M23_peptidase"/>
    <property type="match status" value="1"/>
</dbReference>
<comment type="caution">
    <text evidence="3">The sequence shown here is derived from an EMBL/GenBank/DDBJ whole genome shotgun (WGS) entry which is preliminary data.</text>
</comment>
<reference evidence="3 4" key="1">
    <citation type="submission" date="2018-07" db="EMBL/GenBank/DDBJ databases">
        <title>Desertimonas flava gen. nov. sp. nov.</title>
        <authorList>
            <person name="Liu S."/>
        </authorList>
    </citation>
    <scope>NUCLEOTIDE SEQUENCE [LARGE SCALE GENOMIC DNA]</scope>
    <source>
        <strain evidence="3 4">16Sb5-5</strain>
    </source>
</reference>
<dbReference type="Gene3D" id="2.70.70.10">
    <property type="entry name" value="Glucose Permease (Domain IIA)"/>
    <property type="match status" value="1"/>
</dbReference>
<evidence type="ECO:0000259" key="2">
    <source>
        <dbReference type="Pfam" id="PF01551"/>
    </source>
</evidence>
<dbReference type="PANTHER" id="PTHR21666:SF270">
    <property type="entry name" value="MUREIN HYDROLASE ACTIVATOR ENVC"/>
    <property type="match status" value="1"/>
</dbReference>
<name>A0A367YVL6_9ACTN</name>
<dbReference type="InterPro" id="IPR011055">
    <property type="entry name" value="Dup_hybrid_motif"/>
</dbReference>
<dbReference type="Pfam" id="PF01551">
    <property type="entry name" value="Peptidase_M23"/>
    <property type="match status" value="1"/>
</dbReference>
<dbReference type="SUPFAM" id="SSF51261">
    <property type="entry name" value="Duplicated hybrid motif"/>
    <property type="match status" value="1"/>
</dbReference>
<keyword evidence="1" id="KW-1133">Transmembrane helix</keyword>
<keyword evidence="1" id="KW-0472">Membrane</keyword>
<gene>
    <name evidence="3" type="ORF">DT076_07895</name>
</gene>
<feature type="transmembrane region" description="Helical" evidence="1">
    <location>
        <begin position="7"/>
        <end position="31"/>
    </location>
</feature>